<evidence type="ECO:0000313" key="3">
    <source>
        <dbReference type="EMBL" id="CAI2360585.1"/>
    </source>
</evidence>
<gene>
    <name evidence="3" type="ORF">ECRASSUSDP1_LOCUS1889</name>
</gene>
<feature type="coiled-coil region" evidence="1">
    <location>
        <begin position="121"/>
        <end position="148"/>
    </location>
</feature>
<dbReference type="EMBL" id="CAMPGE010001785">
    <property type="protein sequence ID" value="CAI2360585.1"/>
    <property type="molecule type" value="Genomic_DNA"/>
</dbReference>
<protein>
    <submittedName>
        <fullName evidence="3">Uncharacterized protein</fullName>
    </submittedName>
</protein>
<feature type="region of interest" description="Disordered" evidence="2">
    <location>
        <begin position="240"/>
        <end position="269"/>
    </location>
</feature>
<name>A0AAD1X7R5_EUPCR</name>
<feature type="compositionally biased region" description="Low complexity" evidence="2">
    <location>
        <begin position="241"/>
        <end position="261"/>
    </location>
</feature>
<evidence type="ECO:0000256" key="2">
    <source>
        <dbReference type="SAM" id="MobiDB-lite"/>
    </source>
</evidence>
<comment type="caution">
    <text evidence="3">The sequence shown here is derived from an EMBL/GenBank/DDBJ whole genome shotgun (WGS) entry which is preliminary data.</text>
</comment>
<dbReference type="Proteomes" id="UP001295684">
    <property type="component" value="Unassembled WGS sequence"/>
</dbReference>
<organism evidence="3 4">
    <name type="scientific">Euplotes crassus</name>
    <dbReference type="NCBI Taxonomy" id="5936"/>
    <lineage>
        <taxon>Eukaryota</taxon>
        <taxon>Sar</taxon>
        <taxon>Alveolata</taxon>
        <taxon>Ciliophora</taxon>
        <taxon>Intramacronucleata</taxon>
        <taxon>Spirotrichea</taxon>
        <taxon>Hypotrichia</taxon>
        <taxon>Euplotida</taxon>
        <taxon>Euplotidae</taxon>
        <taxon>Moneuplotes</taxon>
    </lineage>
</organism>
<keyword evidence="4" id="KW-1185">Reference proteome</keyword>
<accession>A0AAD1X7R5</accession>
<dbReference type="AlphaFoldDB" id="A0AAD1X7R5"/>
<evidence type="ECO:0000256" key="1">
    <source>
        <dbReference type="SAM" id="Coils"/>
    </source>
</evidence>
<keyword evidence="1" id="KW-0175">Coiled coil</keyword>
<proteinExistence type="predicted"/>
<sequence>MEYLPKKKNEIEVRPEINDWKINNIKNSLYTLLMNMKCSERDCPKLAERMFKIDDRHKDLRCKDHVYSLTKNKSNYRDLEFFWTDIENTLKNTKREVMKCQVLLCIVDCREFQEMLGLERLDKLEKIKEKLNRNLTEFEQKVRTTKTHLDFDIFAFLQQQISAIDKDIQIVYNIIGPFLAETYSFKILEKVKSLEEEDISLSVMAKQERDLRYLEENKTRIVPETTKGSKRMLTTFRKPRNNLSNSVSTTNTTSTGSTTPTKKLGRRNSHLQTTTTTASFMPIKRRKHDEDFEIPAIGESVTTMIRVPMKTPTIDPKNPIIEPVNYKIITVLAALKEDYHNQTAKAQNHVDFLYKLRDRYPSVRTEIDKFINGNKLKPSDKFQKNRVIANTPEIRELLYKYSIDKNAKIDSNYVLDLNLGNYRKINRFLYNCGEYQMPKIKKLSIVNVNKVDKTMLQNLHKFLSHTMASHILELYFGASKQCDVKKFNASLAPILRKGYSEHSSIFFYRLNFDNEDLRNVFDNIPEIRKLCFDECSLTGVDENFSISKKKFYSLEKLSLKVSDKKMVYLPYIAKAMSKTRIRKTLKEVEINNPVTNPDRVKDMFIRLGFRIEKVKNLKFEDVFIL</sequence>
<reference evidence="3" key="1">
    <citation type="submission" date="2023-07" db="EMBL/GenBank/DDBJ databases">
        <authorList>
            <consortium name="AG Swart"/>
            <person name="Singh M."/>
            <person name="Singh A."/>
            <person name="Seah K."/>
            <person name="Emmerich C."/>
        </authorList>
    </citation>
    <scope>NUCLEOTIDE SEQUENCE</scope>
    <source>
        <strain evidence="3">DP1</strain>
    </source>
</reference>
<evidence type="ECO:0000313" key="4">
    <source>
        <dbReference type="Proteomes" id="UP001295684"/>
    </source>
</evidence>